<dbReference type="AlphaFoldDB" id="A0A542ZCY2"/>
<dbReference type="PANTHER" id="PTHR10803">
    <property type="entry name" value="ARSENICAL PUMP-DRIVING ATPASE ARSENITE-TRANSLOCATING ATPASE"/>
    <property type="match status" value="1"/>
</dbReference>
<accession>A0A542ZCY2</accession>
<protein>
    <submittedName>
        <fullName evidence="2">Arsenite efflux ATP-binding protein ArsA</fullName>
    </submittedName>
</protein>
<dbReference type="Proteomes" id="UP000316196">
    <property type="component" value="Unassembled WGS sequence"/>
</dbReference>
<dbReference type="InterPro" id="IPR025723">
    <property type="entry name" value="ArsA/GET3_ATPase-like"/>
</dbReference>
<proteinExistence type="predicted"/>
<dbReference type="InterPro" id="IPR027417">
    <property type="entry name" value="P-loop_NTPase"/>
</dbReference>
<dbReference type="InterPro" id="IPR016300">
    <property type="entry name" value="ATPase_ArsA/GET3"/>
</dbReference>
<dbReference type="OrthoDB" id="5242836at2"/>
<dbReference type="Gene3D" id="3.40.50.300">
    <property type="entry name" value="P-loop containing nucleotide triphosphate hydrolases"/>
    <property type="match status" value="1"/>
</dbReference>
<evidence type="ECO:0000313" key="2">
    <source>
        <dbReference type="EMBL" id="TQL58215.1"/>
    </source>
</evidence>
<dbReference type="PANTHER" id="PTHR10803:SF31">
    <property type="entry name" value="ATPASE RV3679-RELATED"/>
    <property type="match status" value="1"/>
</dbReference>
<dbReference type="EMBL" id="VFOR01000002">
    <property type="protein sequence ID" value="TQL58215.1"/>
    <property type="molecule type" value="Genomic_DNA"/>
</dbReference>
<reference evidence="2 3" key="1">
    <citation type="submission" date="2019-06" db="EMBL/GenBank/DDBJ databases">
        <title>Sequencing the genomes of 1000 actinobacteria strains.</title>
        <authorList>
            <person name="Klenk H.-P."/>
        </authorList>
    </citation>
    <scope>NUCLEOTIDE SEQUENCE [LARGE SCALE GENOMIC DNA]</scope>
    <source>
        <strain evidence="2 3">DSM 8251</strain>
    </source>
</reference>
<evidence type="ECO:0000313" key="3">
    <source>
        <dbReference type="Proteomes" id="UP000316196"/>
    </source>
</evidence>
<feature type="domain" description="ArsA/GET3 Anion-transporting ATPase-like" evidence="1">
    <location>
        <begin position="13"/>
        <end position="187"/>
    </location>
</feature>
<dbReference type="GO" id="GO:0016887">
    <property type="term" value="F:ATP hydrolysis activity"/>
    <property type="evidence" value="ECO:0007669"/>
    <property type="project" value="InterPro"/>
</dbReference>
<sequence length="319" mass="34094">MTRIEGPARQLHIVTGKGGVGKTTVAASLACALATSGRRVLLCEVEDRAAIGELFDRPGPCTTETRLTRTPEGGEVYGLSVTAEEALREYLATFYRLGMAGRMLDRFGVFDFATSIAPGLGDVLLTGKVYEAVRRRARGASDAYSAVVLDAPPTGRIANFLNVHEAVSGLAKVGPIHKQAGAIMRMFRSSTTVLHLVTLLEDMPVTETLTAVQDLEPTGIAPISVICNKVSDDFTAEERDLIDSTELTCPGLDETTIAALQRQLRSASARAAAEDGHRERLRELGLPMVDLPLDPSGVDRALLLAQGVRLADALDLEGR</sequence>
<dbReference type="Pfam" id="PF02374">
    <property type="entry name" value="ArsA_ATPase"/>
    <property type="match status" value="1"/>
</dbReference>
<gene>
    <name evidence="2" type="ORF">FB460_2069</name>
</gene>
<keyword evidence="2" id="KW-0067">ATP-binding</keyword>
<keyword evidence="3" id="KW-1185">Reference proteome</keyword>
<dbReference type="RefSeq" id="WP_142094028.1">
    <property type="nucleotide sequence ID" value="NZ_BAAAMD010000002.1"/>
</dbReference>
<dbReference type="GO" id="GO:0005524">
    <property type="term" value="F:ATP binding"/>
    <property type="evidence" value="ECO:0007669"/>
    <property type="project" value="UniProtKB-KW"/>
</dbReference>
<keyword evidence="2" id="KW-0547">Nucleotide-binding</keyword>
<dbReference type="SUPFAM" id="SSF52540">
    <property type="entry name" value="P-loop containing nucleoside triphosphate hydrolases"/>
    <property type="match status" value="1"/>
</dbReference>
<organism evidence="2 3">
    <name type="scientific">Propioniferax innocua</name>
    <dbReference type="NCBI Taxonomy" id="1753"/>
    <lineage>
        <taxon>Bacteria</taxon>
        <taxon>Bacillati</taxon>
        <taxon>Actinomycetota</taxon>
        <taxon>Actinomycetes</taxon>
        <taxon>Propionibacteriales</taxon>
        <taxon>Propionibacteriaceae</taxon>
        <taxon>Propioniferax</taxon>
    </lineage>
</organism>
<evidence type="ECO:0000259" key="1">
    <source>
        <dbReference type="Pfam" id="PF02374"/>
    </source>
</evidence>
<comment type="caution">
    <text evidence="2">The sequence shown here is derived from an EMBL/GenBank/DDBJ whole genome shotgun (WGS) entry which is preliminary data.</text>
</comment>
<name>A0A542ZCY2_9ACTN</name>